<organism evidence="2 3">
    <name type="scientific">Coemansia reversa (strain ATCC 12441 / NRRL 1564)</name>
    <dbReference type="NCBI Taxonomy" id="763665"/>
    <lineage>
        <taxon>Eukaryota</taxon>
        <taxon>Fungi</taxon>
        <taxon>Fungi incertae sedis</taxon>
        <taxon>Zoopagomycota</taxon>
        <taxon>Kickxellomycotina</taxon>
        <taxon>Kickxellomycetes</taxon>
        <taxon>Kickxellales</taxon>
        <taxon>Kickxellaceae</taxon>
        <taxon>Coemansia</taxon>
    </lineage>
</organism>
<evidence type="ECO:0000313" key="2">
    <source>
        <dbReference type="EMBL" id="PIA18894.1"/>
    </source>
</evidence>
<name>A0A2G5BIN6_COERN</name>
<sequence length="306" mass="34925">MTKKGPAVPPRKTTIYENYRVLDINGDLLFRTSENRVNWYLSRDLARCIDTSTIQLNFANKGIGRRDEPFYLQDMSNSCVVCGVTELLTMHHVVPRQYRQYMEEAVKSHSSHDLLPLCIDCHDKYERHAVQFKKHLSLCFAAPLEGLGWIERPDVGKGRRAASALLSRYVDKIPNVRLTQLRTTVMEVASQHVDLFTPEVKECIKGCSDTKSNNYSSVFSETKILEELSVMETHVRSPEFRCHGDMVVAAVVTRIGDKSLCNQCLEIVCDGIPGLVTAWRRHFINHAQPQHLPDHWAIEYPCKQPA</sequence>
<dbReference type="OrthoDB" id="5511684at2759"/>
<dbReference type="Pfam" id="PF13391">
    <property type="entry name" value="HNH_2"/>
    <property type="match status" value="1"/>
</dbReference>
<gene>
    <name evidence="2" type="ORF">COEREDRAFT_79432</name>
</gene>
<dbReference type="InterPro" id="IPR003615">
    <property type="entry name" value="HNH_nuc"/>
</dbReference>
<dbReference type="Proteomes" id="UP000242474">
    <property type="component" value="Unassembled WGS sequence"/>
</dbReference>
<proteinExistence type="predicted"/>
<protein>
    <recommendedName>
        <fullName evidence="1">HNH nuclease domain-containing protein</fullName>
    </recommendedName>
</protein>
<feature type="domain" description="HNH nuclease" evidence="1">
    <location>
        <begin position="79"/>
        <end position="130"/>
    </location>
</feature>
<dbReference type="STRING" id="763665.A0A2G5BIN6"/>
<dbReference type="EMBL" id="KZ303488">
    <property type="protein sequence ID" value="PIA18894.1"/>
    <property type="molecule type" value="Genomic_DNA"/>
</dbReference>
<keyword evidence="3" id="KW-1185">Reference proteome</keyword>
<dbReference type="AlphaFoldDB" id="A0A2G5BIN6"/>
<evidence type="ECO:0000313" key="3">
    <source>
        <dbReference type="Proteomes" id="UP000242474"/>
    </source>
</evidence>
<evidence type="ECO:0000259" key="1">
    <source>
        <dbReference type="Pfam" id="PF13391"/>
    </source>
</evidence>
<accession>A0A2G5BIN6</accession>
<reference evidence="2 3" key="1">
    <citation type="journal article" date="2015" name="Genome Biol. Evol.">
        <title>Phylogenomic analyses indicate that early fungi evolved digesting cell walls of algal ancestors of land plants.</title>
        <authorList>
            <person name="Chang Y."/>
            <person name="Wang S."/>
            <person name="Sekimoto S."/>
            <person name="Aerts A.L."/>
            <person name="Choi C."/>
            <person name="Clum A."/>
            <person name="LaButti K.M."/>
            <person name="Lindquist E.A."/>
            <person name="Yee Ngan C."/>
            <person name="Ohm R.A."/>
            <person name="Salamov A.A."/>
            <person name="Grigoriev I.V."/>
            <person name="Spatafora J.W."/>
            <person name="Berbee M.L."/>
        </authorList>
    </citation>
    <scope>NUCLEOTIDE SEQUENCE [LARGE SCALE GENOMIC DNA]</scope>
    <source>
        <strain evidence="2 3">NRRL 1564</strain>
    </source>
</reference>